<dbReference type="AlphaFoldDB" id="A0A7J3MX76"/>
<feature type="domain" description="Resolvase/invertase-type recombinase catalytic" evidence="1">
    <location>
        <begin position="111"/>
        <end position="169"/>
    </location>
</feature>
<dbReference type="EMBL" id="DTDH01000037">
    <property type="protein sequence ID" value="HGT98050.1"/>
    <property type="molecule type" value="Genomic_DNA"/>
</dbReference>
<accession>A0A7J3MX76</accession>
<reference evidence="2" key="1">
    <citation type="journal article" date="2020" name="mSystems">
        <title>Genome- and Community-Level Interaction Insights into Carbon Utilization and Element Cycling Functions of Hydrothermarchaeota in Hydrothermal Sediment.</title>
        <authorList>
            <person name="Zhou Z."/>
            <person name="Liu Y."/>
            <person name="Xu W."/>
            <person name="Pan J."/>
            <person name="Luo Z.H."/>
            <person name="Li M."/>
        </authorList>
    </citation>
    <scope>NUCLEOTIDE SEQUENCE [LARGE SCALE GENOMIC DNA]</scope>
    <source>
        <strain evidence="2">SpSt-688</strain>
    </source>
</reference>
<protein>
    <recommendedName>
        <fullName evidence="1">Resolvase/invertase-type recombinase catalytic domain-containing protein</fullName>
    </recommendedName>
</protein>
<dbReference type="GO" id="GO:0003677">
    <property type="term" value="F:DNA binding"/>
    <property type="evidence" value="ECO:0007669"/>
    <property type="project" value="InterPro"/>
</dbReference>
<proteinExistence type="predicted"/>
<name>A0A7J3MX76_9CREN</name>
<dbReference type="Gene3D" id="3.40.50.1390">
    <property type="entry name" value="Resolvase, N-terminal catalytic domain"/>
    <property type="match status" value="1"/>
</dbReference>
<organism evidence="2">
    <name type="scientific">Ignisphaera aggregans</name>
    <dbReference type="NCBI Taxonomy" id="334771"/>
    <lineage>
        <taxon>Archaea</taxon>
        <taxon>Thermoproteota</taxon>
        <taxon>Thermoprotei</taxon>
        <taxon>Desulfurococcales</taxon>
        <taxon>Desulfurococcaceae</taxon>
        <taxon>Ignisphaera</taxon>
    </lineage>
</organism>
<evidence type="ECO:0000259" key="1">
    <source>
        <dbReference type="Pfam" id="PF00239"/>
    </source>
</evidence>
<comment type="caution">
    <text evidence="2">The sequence shown here is derived from an EMBL/GenBank/DDBJ whole genome shotgun (WGS) entry which is preliminary data.</text>
</comment>
<dbReference type="InterPro" id="IPR036162">
    <property type="entry name" value="Resolvase-like_N_sf"/>
</dbReference>
<dbReference type="Pfam" id="PF00239">
    <property type="entry name" value="Resolvase"/>
    <property type="match status" value="1"/>
</dbReference>
<dbReference type="SUPFAM" id="SSF53041">
    <property type="entry name" value="Resolvase-like"/>
    <property type="match status" value="1"/>
</dbReference>
<sequence length="170" mass="20406">MYSYCSAHLPYLIHCYRFHYSLHHYLYEYLHHHSLHYFHRAHHQLHPRYHRAEHYHFSHPLKTCLHSLAYTVRSLPHLLRLGYPLADYYCFSHPLCLLLILLIWSTPLDDDIDILKFYVNRVSGASASRERPEDSRLVKDLEAEREAKRVNTVVVWSIDRLGRSMINTLN</sequence>
<gene>
    <name evidence="2" type="ORF">ENU64_01290</name>
</gene>
<evidence type="ECO:0000313" key="2">
    <source>
        <dbReference type="EMBL" id="HGT98050.1"/>
    </source>
</evidence>
<dbReference type="InterPro" id="IPR006119">
    <property type="entry name" value="Resolv_N"/>
</dbReference>
<dbReference type="GO" id="GO:0000150">
    <property type="term" value="F:DNA strand exchange activity"/>
    <property type="evidence" value="ECO:0007669"/>
    <property type="project" value="InterPro"/>
</dbReference>